<reference evidence="3" key="1">
    <citation type="submission" date="2022-08" db="UniProtKB">
        <authorList>
            <consortium name="EnsemblMetazoa"/>
        </authorList>
    </citation>
    <scope>IDENTIFICATION</scope>
    <source>
        <strain evidence="3">05x7-T-G4-1.051#20</strain>
    </source>
</reference>
<evidence type="ECO:0000256" key="1">
    <source>
        <dbReference type="SAM" id="MobiDB-lite"/>
    </source>
</evidence>
<dbReference type="PANTHER" id="PTHR28604">
    <property type="match status" value="1"/>
</dbReference>
<dbReference type="InterPro" id="IPR027904">
    <property type="entry name" value="DUF4587"/>
</dbReference>
<organism evidence="3 4">
    <name type="scientific">Magallana gigas</name>
    <name type="common">Pacific oyster</name>
    <name type="synonym">Crassostrea gigas</name>
    <dbReference type="NCBI Taxonomy" id="29159"/>
    <lineage>
        <taxon>Eukaryota</taxon>
        <taxon>Metazoa</taxon>
        <taxon>Spiralia</taxon>
        <taxon>Lophotrochozoa</taxon>
        <taxon>Mollusca</taxon>
        <taxon>Bivalvia</taxon>
        <taxon>Autobranchia</taxon>
        <taxon>Pteriomorphia</taxon>
        <taxon>Ostreida</taxon>
        <taxon>Ostreoidea</taxon>
        <taxon>Ostreidae</taxon>
        <taxon>Magallana</taxon>
    </lineage>
</organism>
<evidence type="ECO:0000313" key="3">
    <source>
        <dbReference type="EnsemblMetazoa" id="G6231.6:cds"/>
    </source>
</evidence>
<feature type="compositionally biased region" description="Basic and acidic residues" evidence="1">
    <location>
        <begin position="64"/>
        <end position="73"/>
    </location>
</feature>
<proteinExistence type="predicted"/>
<feature type="region of interest" description="Disordered" evidence="1">
    <location>
        <begin position="22"/>
        <end position="49"/>
    </location>
</feature>
<sequence length="638" mass="72819">MATDTDSVHDHMTRLRMKMVQQKIANERDKLRPSSSDSGNDLDEQVKLQQAMLRRQELLDKIRHEQLVNEDHGRRPRSHSARRRYTPSPLPPPPSRRSLPDFNRNQSYRDDNNNPYRDKAGGGSYHLGFVSLCSASQHAACGMDNWLLDAGNDVIRDYIQHGHVDQDMSQVKHIIEHRVATPKQYQLPPIQNPPQAPVTYPQPYPQHIIQQVPQPVVQNLVPDQRQGMFNKGDWMEMMMMQNHQMHQLVVQQMMLHSLPGGRMTQAPVTYMSEPTVVRSPVPPAVHHHHYQMSPPPQPAVHHYSALPPIEPRIVSPVRVEGPPRVIEPRAIAVPERQPTLVSPQPGARRSVKKTNIPFPGPRGLRKFRHVAYAAWFISSLKALREKNAGSRPSSVFLFGIILKEIVAALHRIYLNPSGNIYPVLADAINPKAYDLSNLVRGRVGDKEGQTMIQELQYIVENLVYHITEIMPSTGVLGTHRKSAVFELIRNGKRFPDGYFWQVELDRLQFSENGRTTNIGDPEAFMLIIGIFLSRSLITTLLMKPVDYGLSNQQLSDVAERNLKVIATTMLYLVRRVSVSRGRALMSMPGEISKYLYTDEEMRPLYSRIAKSFNYAEGLLREWGQEYIKRLRNAPTLKN</sequence>
<dbReference type="Pfam" id="PF15248">
    <property type="entry name" value="DUF4587"/>
    <property type="match status" value="1"/>
</dbReference>
<dbReference type="PANTHER" id="PTHR28604:SF3">
    <property type="match status" value="1"/>
</dbReference>
<keyword evidence="4" id="KW-1185">Reference proteome</keyword>
<name>A0A8W8NKJ7_MAGGI</name>
<protein>
    <recommendedName>
        <fullName evidence="2">DUF4587 domain-containing protein</fullName>
    </recommendedName>
</protein>
<dbReference type="Proteomes" id="UP000005408">
    <property type="component" value="Unassembled WGS sequence"/>
</dbReference>
<accession>A0A8W8NKJ7</accession>
<feature type="compositionally biased region" description="Basic residues" evidence="1">
    <location>
        <begin position="74"/>
        <end position="85"/>
    </location>
</feature>
<feature type="domain" description="DUF4587" evidence="2">
    <location>
        <begin position="231"/>
        <end position="290"/>
    </location>
</feature>
<dbReference type="EnsemblMetazoa" id="G6231.6">
    <property type="protein sequence ID" value="G6231.6:cds"/>
    <property type="gene ID" value="G6231"/>
</dbReference>
<dbReference type="InterPro" id="IPR038915">
    <property type="entry name" value="PRR29-like"/>
</dbReference>
<feature type="region of interest" description="Disordered" evidence="1">
    <location>
        <begin position="64"/>
        <end position="119"/>
    </location>
</feature>
<evidence type="ECO:0000259" key="2">
    <source>
        <dbReference type="Pfam" id="PF15248"/>
    </source>
</evidence>
<dbReference type="AlphaFoldDB" id="A0A8W8NKJ7"/>
<feature type="compositionally biased region" description="Basic and acidic residues" evidence="1">
    <location>
        <begin position="107"/>
        <end position="119"/>
    </location>
</feature>
<evidence type="ECO:0000313" key="4">
    <source>
        <dbReference type="Proteomes" id="UP000005408"/>
    </source>
</evidence>